<gene>
    <name evidence="2" type="ORF">RFULGI_LOCUS11985</name>
</gene>
<organism evidence="2 3">
    <name type="scientific">Racocetra fulgida</name>
    <dbReference type="NCBI Taxonomy" id="60492"/>
    <lineage>
        <taxon>Eukaryota</taxon>
        <taxon>Fungi</taxon>
        <taxon>Fungi incertae sedis</taxon>
        <taxon>Mucoromycota</taxon>
        <taxon>Glomeromycotina</taxon>
        <taxon>Glomeromycetes</taxon>
        <taxon>Diversisporales</taxon>
        <taxon>Gigasporaceae</taxon>
        <taxon>Racocetra</taxon>
    </lineage>
</organism>
<reference evidence="2" key="1">
    <citation type="submission" date="2021-06" db="EMBL/GenBank/DDBJ databases">
        <authorList>
            <person name="Kallberg Y."/>
            <person name="Tangrot J."/>
            <person name="Rosling A."/>
        </authorList>
    </citation>
    <scope>NUCLEOTIDE SEQUENCE</scope>
    <source>
        <strain evidence="2">IN212</strain>
    </source>
</reference>
<accession>A0A9N9ICB7</accession>
<dbReference type="AlphaFoldDB" id="A0A9N9ICB7"/>
<dbReference type="EMBL" id="CAJVPZ010027658">
    <property type="protein sequence ID" value="CAG8729007.1"/>
    <property type="molecule type" value="Genomic_DNA"/>
</dbReference>
<feature type="compositionally biased region" description="Low complexity" evidence="1">
    <location>
        <begin position="47"/>
        <end position="84"/>
    </location>
</feature>
<evidence type="ECO:0000256" key="1">
    <source>
        <dbReference type="SAM" id="MobiDB-lite"/>
    </source>
</evidence>
<evidence type="ECO:0000313" key="2">
    <source>
        <dbReference type="EMBL" id="CAG8729007.1"/>
    </source>
</evidence>
<dbReference type="OrthoDB" id="2432613at2759"/>
<feature type="compositionally biased region" description="Polar residues" evidence="1">
    <location>
        <begin position="1"/>
        <end position="22"/>
    </location>
</feature>
<feature type="region of interest" description="Disordered" evidence="1">
    <location>
        <begin position="1"/>
        <end position="122"/>
    </location>
</feature>
<protein>
    <submittedName>
        <fullName evidence="2">19924_t:CDS:1</fullName>
    </submittedName>
</protein>
<feature type="non-terminal residue" evidence="2">
    <location>
        <position position="138"/>
    </location>
</feature>
<feature type="non-terminal residue" evidence="2">
    <location>
        <position position="1"/>
    </location>
</feature>
<proteinExistence type="predicted"/>
<comment type="caution">
    <text evidence="2">The sequence shown here is derived from an EMBL/GenBank/DDBJ whole genome shotgun (WGS) entry which is preliminary data.</text>
</comment>
<feature type="compositionally biased region" description="Polar residues" evidence="1">
    <location>
        <begin position="92"/>
        <end position="111"/>
    </location>
</feature>
<evidence type="ECO:0000313" key="3">
    <source>
        <dbReference type="Proteomes" id="UP000789396"/>
    </source>
</evidence>
<name>A0A9N9ICB7_9GLOM</name>
<sequence>FTDGANITNEYYTTRFTITDSDGNYPPATSPAPPSGKNPGQDGKIVSSSTNSTNSTNSAPTSLISGSPTPTSSSSDTSAFYGSSVPVVAGTKTESSNTKPSSVKVTKQSNVGKEAAESKPSITVSGASSLENTRKLIF</sequence>
<dbReference type="Proteomes" id="UP000789396">
    <property type="component" value="Unassembled WGS sequence"/>
</dbReference>
<keyword evidence="3" id="KW-1185">Reference proteome</keyword>